<evidence type="ECO:0000313" key="3">
    <source>
        <dbReference type="Proteomes" id="UP000546007"/>
    </source>
</evidence>
<evidence type="ECO:0000256" key="1">
    <source>
        <dbReference type="SAM" id="Phobius"/>
    </source>
</evidence>
<organism evidence="2 3">
    <name type="scientific">Butyricimonas faecihominis</name>
    <dbReference type="NCBI Taxonomy" id="1472416"/>
    <lineage>
        <taxon>Bacteria</taxon>
        <taxon>Pseudomonadati</taxon>
        <taxon>Bacteroidota</taxon>
        <taxon>Bacteroidia</taxon>
        <taxon>Bacteroidales</taxon>
        <taxon>Odoribacteraceae</taxon>
        <taxon>Butyricimonas</taxon>
    </lineage>
</organism>
<reference evidence="2 3" key="1">
    <citation type="submission" date="2020-08" db="EMBL/GenBank/DDBJ databases">
        <title>Genomic Encyclopedia of Type Strains, Phase IV (KMG-IV): sequencing the most valuable type-strain genomes for metagenomic binning, comparative biology and taxonomic classification.</title>
        <authorList>
            <person name="Goeker M."/>
        </authorList>
    </citation>
    <scope>NUCLEOTIDE SEQUENCE [LARGE SCALE GENOMIC DNA]</scope>
    <source>
        <strain evidence="2 3">DSM 105721</strain>
    </source>
</reference>
<accession>A0A7W6I027</accession>
<gene>
    <name evidence="2" type="ORF">GGR14_003959</name>
</gene>
<keyword evidence="1" id="KW-0472">Membrane</keyword>
<sequence>MNAAILFYFGWLNCGVIFVFYKNVTIFVMSNILKGGESCHNVAGIFYACYLHTAVPNPRDGVCNAPTALEVLDSGTGGTVSFRSNL</sequence>
<proteinExistence type="predicted"/>
<keyword evidence="1" id="KW-1133">Transmembrane helix</keyword>
<keyword evidence="3" id="KW-1185">Reference proteome</keyword>
<name>A0A7W6I027_9BACT</name>
<dbReference type="Proteomes" id="UP000546007">
    <property type="component" value="Unassembled WGS sequence"/>
</dbReference>
<protein>
    <submittedName>
        <fullName evidence="2">Uncharacterized protein</fullName>
    </submittedName>
</protein>
<dbReference type="AlphaFoldDB" id="A0A7W6I027"/>
<keyword evidence="1" id="KW-0812">Transmembrane</keyword>
<feature type="transmembrane region" description="Helical" evidence="1">
    <location>
        <begin position="6"/>
        <end position="24"/>
    </location>
</feature>
<evidence type="ECO:0000313" key="2">
    <source>
        <dbReference type="EMBL" id="MBB4028135.1"/>
    </source>
</evidence>
<comment type="caution">
    <text evidence="2">The sequence shown here is derived from an EMBL/GenBank/DDBJ whole genome shotgun (WGS) entry which is preliminary data.</text>
</comment>
<dbReference type="EMBL" id="JACIES010000017">
    <property type="protein sequence ID" value="MBB4028135.1"/>
    <property type="molecule type" value="Genomic_DNA"/>
</dbReference>